<feature type="compositionally biased region" description="Polar residues" evidence="10">
    <location>
        <begin position="338"/>
        <end position="349"/>
    </location>
</feature>
<keyword evidence="6" id="KW-0862">Zinc</keyword>
<feature type="region of interest" description="Disordered" evidence="10">
    <location>
        <begin position="1089"/>
        <end position="1152"/>
    </location>
</feature>
<dbReference type="SUPFAM" id="SSF50156">
    <property type="entry name" value="PDZ domain-like"/>
    <property type="match status" value="1"/>
</dbReference>
<feature type="domain" description="C2" evidence="11">
    <location>
        <begin position="576"/>
        <end position="701"/>
    </location>
</feature>
<dbReference type="PROSITE" id="PS50178">
    <property type="entry name" value="ZF_FYVE"/>
    <property type="match status" value="1"/>
</dbReference>
<keyword evidence="4 9" id="KW-0863">Zinc-finger</keyword>
<dbReference type="Gene3D" id="3.30.40.10">
    <property type="entry name" value="Zinc/RING finger domain, C3HC4 (zinc finger)"/>
    <property type="match status" value="1"/>
</dbReference>
<feature type="region of interest" description="Disordered" evidence="10">
    <location>
        <begin position="532"/>
        <end position="565"/>
    </location>
</feature>
<dbReference type="Proteomes" id="UP000005226">
    <property type="component" value="Chromosome 4"/>
</dbReference>
<feature type="compositionally biased region" description="Basic and acidic residues" evidence="10">
    <location>
        <begin position="244"/>
        <end position="258"/>
    </location>
</feature>
<feature type="compositionally biased region" description="Low complexity" evidence="10">
    <location>
        <begin position="372"/>
        <end position="388"/>
    </location>
</feature>
<dbReference type="CDD" id="cd06714">
    <property type="entry name" value="PDZ_RIM-like"/>
    <property type="match status" value="1"/>
</dbReference>
<dbReference type="Pfam" id="PF00168">
    <property type="entry name" value="C2"/>
    <property type="match status" value="2"/>
</dbReference>
<dbReference type="InterPro" id="IPR000008">
    <property type="entry name" value="C2_dom"/>
</dbReference>
<feature type="region of interest" description="Disordered" evidence="10">
    <location>
        <begin position="115"/>
        <end position="261"/>
    </location>
</feature>
<dbReference type="PANTHER" id="PTHR12157">
    <property type="entry name" value="REGULATING SYNAPTIC MEMBRANE EXOCYTOSIS PROTEIN"/>
    <property type="match status" value="1"/>
</dbReference>
<dbReference type="InterPro" id="IPR013083">
    <property type="entry name" value="Znf_RING/FYVE/PHD"/>
</dbReference>
<feature type="compositionally biased region" description="Basic and acidic residues" evidence="10">
    <location>
        <begin position="209"/>
        <end position="236"/>
    </location>
</feature>
<evidence type="ECO:0000256" key="3">
    <source>
        <dbReference type="ARBA" id="ARBA00022737"/>
    </source>
</evidence>
<dbReference type="Gene3D" id="2.60.40.150">
    <property type="entry name" value="C2 domain"/>
    <property type="match status" value="2"/>
</dbReference>
<evidence type="ECO:0000256" key="9">
    <source>
        <dbReference type="PROSITE-ProRule" id="PRU00091"/>
    </source>
</evidence>
<dbReference type="FunFam" id="2.60.40.150:FF:000003">
    <property type="entry name" value="Regulating synaptic membrane exocytosis protein 2"/>
    <property type="match status" value="1"/>
</dbReference>
<dbReference type="GO" id="GO:0048788">
    <property type="term" value="C:cytoskeleton of presynaptic active zone"/>
    <property type="evidence" value="ECO:0007669"/>
    <property type="project" value="TreeGrafter"/>
</dbReference>
<dbReference type="GO" id="GO:0008270">
    <property type="term" value="F:zinc ion binding"/>
    <property type="evidence" value="ECO:0007669"/>
    <property type="project" value="UniProtKB-KW"/>
</dbReference>
<keyword evidence="15" id="KW-1185">Reference proteome</keyword>
<evidence type="ECO:0000256" key="5">
    <source>
        <dbReference type="ARBA" id="ARBA00022782"/>
    </source>
</evidence>
<evidence type="ECO:0000256" key="6">
    <source>
        <dbReference type="ARBA" id="ARBA00022833"/>
    </source>
</evidence>
<reference evidence="14" key="2">
    <citation type="submission" date="2025-08" db="UniProtKB">
        <authorList>
            <consortium name="Ensembl"/>
        </authorList>
    </citation>
    <scope>IDENTIFICATION</scope>
</reference>
<protein>
    <submittedName>
        <fullName evidence="14">Regulating synaptic membrane exocytosis 1</fullName>
    </submittedName>
</protein>
<dbReference type="InterPro" id="IPR035892">
    <property type="entry name" value="C2_domain_sf"/>
</dbReference>
<evidence type="ECO:0000256" key="10">
    <source>
        <dbReference type="SAM" id="MobiDB-lite"/>
    </source>
</evidence>
<evidence type="ECO:0000313" key="14">
    <source>
        <dbReference type="Ensembl" id="ENSTRUP00000063983.1"/>
    </source>
</evidence>
<keyword evidence="7" id="KW-0770">Synapse</keyword>
<dbReference type="Pfam" id="PF22601">
    <property type="entry name" value="RIM2a_ZnF"/>
    <property type="match status" value="1"/>
</dbReference>
<organism evidence="14 15">
    <name type="scientific">Takifugu rubripes</name>
    <name type="common">Japanese pufferfish</name>
    <name type="synonym">Fugu rubripes</name>
    <dbReference type="NCBI Taxonomy" id="31033"/>
    <lineage>
        <taxon>Eukaryota</taxon>
        <taxon>Metazoa</taxon>
        <taxon>Chordata</taxon>
        <taxon>Craniata</taxon>
        <taxon>Vertebrata</taxon>
        <taxon>Euteleostomi</taxon>
        <taxon>Actinopterygii</taxon>
        <taxon>Neopterygii</taxon>
        <taxon>Teleostei</taxon>
        <taxon>Neoteleostei</taxon>
        <taxon>Acanthomorphata</taxon>
        <taxon>Eupercaria</taxon>
        <taxon>Tetraodontiformes</taxon>
        <taxon>Tetradontoidea</taxon>
        <taxon>Tetraodontidae</taxon>
        <taxon>Takifugu</taxon>
    </lineage>
</organism>
<dbReference type="GO" id="GO:0044325">
    <property type="term" value="F:transmembrane transporter binding"/>
    <property type="evidence" value="ECO:0007669"/>
    <property type="project" value="TreeGrafter"/>
</dbReference>
<reference evidence="14" key="3">
    <citation type="submission" date="2025-09" db="UniProtKB">
        <authorList>
            <consortium name="Ensembl"/>
        </authorList>
    </citation>
    <scope>IDENTIFICATION</scope>
</reference>
<dbReference type="FunFam" id="3.30.40.10:FF:000044">
    <property type="entry name" value="Regulating synaptic membrane exocytosis protein 2"/>
    <property type="match status" value="1"/>
</dbReference>
<dbReference type="FunFam" id="2.60.40.150:FF:000001">
    <property type="entry name" value="Regulating synaptic membrane exocytosis 3, isoform CRA_a"/>
    <property type="match status" value="1"/>
</dbReference>
<gene>
    <name evidence="14" type="primary">LOC101067537</name>
</gene>
<feature type="domain" description="FYVE-type" evidence="13">
    <location>
        <begin position="55"/>
        <end position="111"/>
    </location>
</feature>
<evidence type="ECO:0000313" key="15">
    <source>
        <dbReference type="Proteomes" id="UP000005226"/>
    </source>
</evidence>
<feature type="compositionally biased region" description="Low complexity" evidence="10">
    <location>
        <begin position="310"/>
        <end position="323"/>
    </location>
</feature>
<evidence type="ECO:0000256" key="7">
    <source>
        <dbReference type="ARBA" id="ARBA00023018"/>
    </source>
</evidence>
<dbReference type="Ensembl" id="ENSTRUT00000089126.1">
    <property type="protein sequence ID" value="ENSTRUP00000063983.1"/>
    <property type="gene ID" value="ENSTRUG00000029275.1"/>
</dbReference>
<name>A0A674MS78_TAKRU</name>
<feature type="compositionally biased region" description="Polar residues" evidence="10">
    <location>
        <begin position="759"/>
        <end position="772"/>
    </location>
</feature>
<feature type="region of interest" description="Disordered" evidence="10">
    <location>
        <begin position="273"/>
        <end position="395"/>
    </location>
</feature>
<dbReference type="GO" id="GO:0050806">
    <property type="term" value="P:positive regulation of synaptic transmission"/>
    <property type="evidence" value="ECO:0007669"/>
    <property type="project" value="TreeGrafter"/>
</dbReference>
<reference evidence="14 15" key="1">
    <citation type="journal article" date="2011" name="Genome Biol. Evol.">
        <title>Integration of the genetic map and genome assembly of fugu facilitates insights into distinct features of genome evolution in teleosts and mammals.</title>
        <authorList>
            <person name="Kai W."/>
            <person name="Kikuchi K."/>
            <person name="Tohari S."/>
            <person name="Chew A.K."/>
            <person name="Tay A."/>
            <person name="Fujiwara A."/>
            <person name="Hosoya S."/>
            <person name="Suetake H."/>
            <person name="Naruse K."/>
            <person name="Brenner S."/>
            <person name="Suzuki Y."/>
            <person name="Venkatesh B."/>
        </authorList>
    </citation>
    <scope>NUCLEOTIDE SEQUENCE [LARGE SCALE GENOMIC DNA]</scope>
</reference>
<sequence>MLKEEKPIQARTVNLVGQKKPLQQNDVRGVQQQLSSYRETVIRQATVTASSAAHRDDAPTCGICRKTKFADGCGNLCSYCQTKFCARCGGRVSLRSNTVIWVCNNCRKQQEILTKPGDWFTGPAGKPPGLGSAVSEPSVCQVPGDKKLRSRSQAPSTTALQDPSQPGMVPGTDTRSRSEPPRDMTRGGGGAGRGESRPGQPRLQTQVSMDRDLRGESRERRESRRLTKGRSLEHDPVGTGGGVRRTEERGYHHMDHSSRGYPVAVQGRGMGVAGESGNGVRPGQRTLGGVVGPHEHSFAQKAPPPELREPSASGPGSASGQGPVVKRTKREKAESMLRNDSLSSDQSESLRPPPPRPYKSKRGLGAGGKRQTSVSSSEEEGGTTPEYSSCEDAEIDSVSERGDWECYPHDPTVWHHPGTWQPSKEGDHLIGRITLSKRSAAMPKEAGAMLGLKVVGGRITESGRLGAFITKVKKGSLADVVGHLRAGDEVLQWNGKLLPGATMKEVYDIILESQAEPQVELVVSRPIGDIPRIPDTSHPPLESSSSSFESQKMDRPTVNVLSPSSPGKLQNALQLMPGRLSVKLWYDKVGHQLTVNVLQAVELPLRPDGRPRSAYVKIYFLPDRSDKSKRRTKTVKKTCEPKWNQTFVYTHVHRRDFRNHMLELTVWDQPRSPEEDSIFMGEILIELETALLDDKPHWYPLQTHDISSIPLPQPSPYLPRRHAHMDAPGKKLQRSQRLSEPEFDEGTAIVPKGGDRQQEPTSTLEVPEQQRTPVHHIRSRSVSPHREQQGRIRSRPPNIPAQRSLDDELPHNRRSRSPNRYYDAHLFCLSIVFLFMFVCVLSPLFLTPLDGMLACGASSDLQPPLDRVRSASANCLSPGIHVPSPESERYQPLPPHPSCSASVDSLCGSSFSSSVAASAARRVRQLPQLPPKSSTVEQALVAEECVRQLQRKVHSNRGPAVSASSQQDLDRSLKNKQELYKDQRRSSENVSHKSSDSDVSDVSAISRTSSASRISSTSYMSIQSERPRGRFSRAMRATGRHMMKSTSVSGEIYGMEHADGSQSDTALGSLGRGIKKRRSSLSQRVVAILPSRRSRSTSQLSQTEASACKKSGKAGSSIQRSVETGMAVEYPRGGSAMNRQASRESTDGSMNSYSSEGNLIFSGMRLGADSQFSDFLDGLGPGQLVGRQTLATPAMGDVQIGLMDKKGQLEVEVIRARGLTPKPGSKSLPAPYVKVYLLDNGTCKAKKKTKIARKTLEPLYQQHLLFEESPQGKVLQVIVWGDYGRLDHKCFMGVAQILLEELDLSSTVIGWYKLFPPSSLVDPTLAPLTRLASQTSLDSSGPTSANRS</sequence>
<keyword evidence="1" id="KW-0597">Phosphoprotein</keyword>
<feature type="domain" description="C2" evidence="11">
    <location>
        <begin position="1194"/>
        <end position="1312"/>
    </location>
</feature>
<feature type="region of interest" description="Disordered" evidence="10">
    <location>
        <begin position="979"/>
        <end position="1033"/>
    </location>
</feature>
<dbReference type="GeneTree" id="ENSGT00940000155134"/>
<dbReference type="InterPro" id="IPR011011">
    <property type="entry name" value="Znf_FYVE_PHD"/>
</dbReference>
<evidence type="ECO:0000256" key="8">
    <source>
        <dbReference type="ARBA" id="ARBA00034103"/>
    </source>
</evidence>
<feature type="compositionally biased region" description="Polar residues" evidence="10">
    <location>
        <begin position="151"/>
        <end position="164"/>
    </location>
</feature>
<comment type="subcellular location">
    <subcellularLocation>
        <location evidence="8">Synapse</location>
    </subcellularLocation>
</comment>
<dbReference type="FunFam" id="2.30.42.10:FF:000003">
    <property type="entry name" value="Regulating synaptic membrane exocytosis protein 1, putative"/>
    <property type="match status" value="1"/>
</dbReference>
<evidence type="ECO:0000256" key="2">
    <source>
        <dbReference type="ARBA" id="ARBA00022723"/>
    </source>
</evidence>
<accession>A0A674MS78</accession>
<dbReference type="GO" id="GO:0031267">
    <property type="term" value="F:small GTPase binding"/>
    <property type="evidence" value="ECO:0007669"/>
    <property type="project" value="InterPro"/>
</dbReference>
<dbReference type="Gene3D" id="2.30.42.10">
    <property type="match status" value="1"/>
</dbReference>
<dbReference type="InterPro" id="IPR039032">
    <property type="entry name" value="Rim-like"/>
</dbReference>
<dbReference type="CDD" id="cd04031">
    <property type="entry name" value="C2A_RIM1alpha"/>
    <property type="match status" value="1"/>
</dbReference>
<dbReference type="GO" id="GO:0048167">
    <property type="term" value="P:regulation of synaptic plasticity"/>
    <property type="evidence" value="ECO:0007669"/>
    <property type="project" value="TreeGrafter"/>
</dbReference>
<dbReference type="Pfam" id="PF17820">
    <property type="entry name" value="PDZ_6"/>
    <property type="match status" value="1"/>
</dbReference>
<dbReference type="InterPro" id="IPR001478">
    <property type="entry name" value="PDZ"/>
</dbReference>
<proteinExistence type="predicted"/>
<dbReference type="SMART" id="SM00228">
    <property type="entry name" value="PDZ"/>
    <property type="match status" value="1"/>
</dbReference>
<dbReference type="InterPro" id="IPR017455">
    <property type="entry name" value="Znf_FYVE-rel"/>
</dbReference>
<dbReference type="SMART" id="SM00239">
    <property type="entry name" value="C2"/>
    <property type="match status" value="2"/>
</dbReference>
<evidence type="ECO:0000259" key="13">
    <source>
        <dbReference type="PROSITE" id="PS50178"/>
    </source>
</evidence>
<feature type="region of interest" description="Disordered" evidence="10">
    <location>
        <begin position="704"/>
        <end position="815"/>
    </location>
</feature>
<feature type="domain" description="PDZ" evidence="12">
    <location>
        <begin position="432"/>
        <end position="525"/>
    </location>
</feature>
<dbReference type="PROSITE" id="PS50004">
    <property type="entry name" value="C2"/>
    <property type="match status" value="2"/>
</dbReference>
<feature type="compositionally biased region" description="Low complexity" evidence="10">
    <location>
        <begin position="1096"/>
        <end position="1117"/>
    </location>
</feature>
<dbReference type="PANTHER" id="PTHR12157:SF18">
    <property type="entry name" value="REGULATING SYNAPTIC MEMBRANE EXOCYTOSIS PROTEIN 1"/>
    <property type="match status" value="1"/>
</dbReference>
<dbReference type="InterPro" id="IPR036034">
    <property type="entry name" value="PDZ_sf"/>
</dbReference>
<keyword evidence="5" id="KW-0221">Differentiation</keyword>
<dbReference type="GO" id="GO:0048791">
    <property type="term" value="P:calcium ion-regulated exocytosis of neurotransmitter"/>
    <property type="evidence" value="ECO:0007669"/>
    <property type="project" value="TreeGrafter"/>
</dbReference>
<dbReference type="InterPro" id="IPR041489">
    <property type="entry name" value="PDZ_6"/>
</dbReference>
<feature type="compositionally biased region" description="Basic and acidic residues" evidence="10">
    <location>
        <begin position="174"/>
        <end position="185"/>
    </location>
</feature>
<keyword evidence="3" id="KW-0677">Repeat</keyword>
<feature type="region of interest" description="Disordered" evidence="10">
    <location>
        <begin position="1057"/>
        <end position="1076"/>
    </location>
</feature>
<dbReference type="CDD" id="cd04028">
    <property type="entry name" value="C2B_RIM1alpha"/>
    <property type="match status" value="1"/>
</dbReference>
<evidence type="ECO:0000259" key="11">
    <source>
        <dbReference type="PROSITE" id="PS50004"/>
    </source>
</evidence>
<dbReference type="GO" id="GO:2000300">
    <property type="term" value="P:regulation of synaptic vesicle exocytosis"/>
    <property type="evidence" value="ECO:0007669"/>
    <property type="project" value="TreeGrafter"/>
</dbReference>
<feature type="compositionally biased region" description="Low complexity" evidence="10">
    <location>
        <begin position="1000"/>
        <end position="1018"/>
    </location>
</feature>
<dbReference type="SUPFAM" id="SSF57903">
    <property type="entry name" value="FYVE/PHD zinc finger"/>
    <property type="match status" value="1"/>
</dbReference>
<evidence type="ECO:0000256" key="1">
    <source>
        <dbReference type="ARBA" id="ARBA00022553"/>
    </source>
</evidence>
<dbReference type="SUPFAM" id="SSF49562">
    <property type="entry name" value="C2 domain (Calcium/lipid-binding domain, CaLB)"/>
    <property type="match status" value="2"/>
</dbReference>
<dbReference type="GO" id="GO:0030154">
    <property type="term" value="P:cell differentiation"/>
    <property type="evidence" value="ECO:0007669"/>
    <property type="project" value="UniProtKB-KW"/>
</dbReference>
<feature type="compositionally biased region" description="Basic and acidic residues" evidence="10">
    <location>
        <begin position="979"/>
        <end position="996"/>
    </location>
</feature>
<evidence type="ECO:0000259" key="12">
    <source>
        <dbReference type="PROSITE" id="PS50106"/>
    </source>
</evidence>
<evidence type="ECO:0000256" key="4">
    <source>
        <dbReference type="ARBA" id="ARBA00022771"/>
    </source>
</evidence>
<dbReference type="GO" id="GO:0042734">
    <property type="term" value="C:presynaptic membrane"/>
    <property type="evidence" value="ECO:0007669"/>
    <property type="project" value="TreeGrafter"/>
</dbReference>
<keyword evidence="2" id="KW-0479">Metal-binding</keyword>
<dbReference type="GO" id="GO:0042391">
    <property type="term" value="P:regulation of membrane potential"/>
    <property type="evidence" value="ECO:0007669"/>
    <property type="project" value="TreeGrafter"/>
</dbReference>
<dbReference type="PROSITE" id="PS50106">
    <property type="entry name" value="PDZ"/>
    <property type="match status" value="1"/>
</dbReference>
<dbReference type="InterPro" id="IPR054386">
    <property type="entry name" value="RIM_Znf"/>
</dbReference>